<dbReference type="GO" id="GO:0005886">
    <property type="term" value="C:plasma membrane"/>
    <property type="evidence" value="ECO:0007669"/>
    <property type="project" value="UniProtKB-SubCell"/>
</dbReference>
<comment type="subcellular location">
    <subcellularLocation>
        <location evidence="1">Cell membrane</location>
        <topology evidence="1">Multi-pass membrane protein</topology>
    </subcellularLocation>
</comment>
<dbReference type="InterPro" id="IPR027379">
    <property type="entry name" value="CLS_N"/>
</dbReference>
<evidence type="ECO:0000256" key="6">
    <source>
        <dbReference type="SAM" id="MobiDB-lite"/>
    </source>
</evidence>
<organism evidence="9 10">
    <name type="scientific">Arenivirga flava</name>
    <dbReference type="NCBI Taxonomy" id="1930060"/>
    <lineage>
        <taxon>Bacteria</taxon>
        <taxon>Bacillati</taxon>
        <taxon>Actinomycetota</taxon>
        <taxon>Actinomycetes</taxon>
        <taxon>Micrococcales</taxon>
        <taxon>Microbacteriaceae</taxon>
        <taxon>Arenivirga</taxon>
    </lineage>
</organism>
<feature type="region of interest" description="Disordered" evidence="6">
    <location>
        <begin position="65"/>
        <end position="91"/>
    </location>
</feature>
<keyword evidence="4 7" id="KW-1133">Transmembrane helix</keyword>
<protein>
    <recommendedName>
        <fullName evidence="8">Cardiolipin synthase N-terminal domain-containing protein</fullName>
    </recommendedName>
</protein>
<dbReference type="Proteomes" id="UP001157160">
    <property type="component" value="Unassembled WGS sequence"/>
</dbReference>
<name>A0AA37UKM8_9MICO</name>
<keyword evidence="3 7" id="KW-0812">Transmembrane</keyword>
<keyword evidence="5 7" id="KW-0472">Membrane</keyword>
<dbReference type="Pfam" id="PF13396">
    <property type="entry name" value="PLDc_N"/>
    <property type="match status" value="1"/>
</dbReference>
<dbReference type="AlphaFoldDB" id="A0AA37UKM8"/>
<evidence type="ECO:0000256" key="3">
    <source>
        <dbReference type="ARBA" id="ARBA00022692"/>
    </source>
</evidence>
<keyword evidence="2" id="KW-1003">Cell membrane</keyword>
<evidence type="ECO:0000256" key="4">
    <source>
        <dbReference type="ARBA" id="ARBA00022989"/>
    </source>
</evidence>
<evidence type="ECO:0000256" key="1">
    <source>
        <dbReference type="ARBA" id="ARBA00004651"/>
    </source>
</evidence>
<evidence type="ECO:0000259" key="8">
    <source>
        <dbReference type="Pfam" id="PF13396"/>
    </source>
</evidence>
<proteinExistence type="predicted"/>
<dbReference type="EMBL" id="BSUL01000001">
    <property type="protein sequence ID" value="GMA29468.1"/>
    <property type="molecule type" value="Genomic_DNA"/>
</dbReference>
<keyword evidence="10" id="KW-1185">Reference proteome</keyword>
<reference evidence="9 10" key="1">
    <citation type="journal article" date="2014" name="Int. J. Syst. Evol. Microbiol.">
        <title>Complete genome sequence of Corynebacterium casei LMG S-19264T (=DSM 44701T), isolated from a smear-ripened cheese.</title>
        <authorList>
            <consortium name="US DOE Joint Genome Institute (JGI-PGF)"/>
            <person name="Walter F."/>
            <person name="Albersmeier A."/>
            <person name="Kalinowski J."/>
            <person name="Ruckert C."/>
        </authorList>
    </citation>
    <scope>NUCLEOTIDE SEQUENCE [LARGE SCALE GENOMIC DNA]</scope>
    <source>
        <strain evidence="9 10">NBRC 112289</strain>
    </source>
</reference>
<feature type="transmembrane region" description="Helical" evidence="7">
    <location>
        <begin position="6"/>
        <end position="22"/>
    </location>
</feature>
<comment type="caution">
    <text evidence="9">The sequence shown here is derived from an EMBL/GenBank/DDBJ whole genome shotgun (WGS) entry which is preliminary data.</text>
</comment>
<feature type="domain" description="Cardiolipin synthase N-terminal" evidence="8">
    <location>
        <begin position="11"/>
        <end position="56"/>
    </location>
</feature>
<gene>
    <name evidence="9" type="ORF">GCM10025874_27210</name>
</gene>
<sequence>MHIVVSLVYLVLTIGLLVDIISRDDSQVKHLPKVAWAIIVALVPLLGGALWLVLGREWSGGSPRAAMDLRQQRRSQPAPRPASAVDTRSTEQQLADLEAEIAFYERLEAREDNDRR</sequence>
<feature type="transmembrane region" description="Helical" evidence="7">
    <location>
        <begin position="34"/>
        <end position="54"/>
    </location>
</feature>
<evidence type="ECO:0000256" key="5">
    <source>
        <dbReference type="ARBA" id="ARBA00023136"/>
    </source>
</evidence>
<feature type="compositionally biased region" description="Low complexity" evidence="6">
    <location>
        <begin position="74"/>
        <end position="84"/>
    </location>
</feature>
<evidence type="ECO:0000313" key="10">
    <source>
        <dbReference type="Proteomes" id="UP001157160"/>
    </source>
</evidence>
<evidence type="ECO:0000313" key="9">
    <source>
        <dbReference type="EMBL" id="GMA29468.1"/>
    </source>
</evidence>
<accession>A0AA37UKM8</accession>
<evidence type="ECO:0000256" key="2">
    <source>
        <dbReference type="ARBA" id="ARBA00022475"/>
    </source>
</evidence>
<dbReference type="RefSeq" id="WP_284233608.1">
    <property type="nucleotide sequence ID" value="NZ_BSUL01000001.1"/>
</dbReference>
<evidence type="ECO:0000256" key="7">
    <source>
        <dbReference type="SAM" id="Phobius"/>
    </source>
</evidence>